<comment type="caution">
    <text evidence="1">The sequence shown here is derived from an EMBL/GenBank/DDBJ whole genome shotgun (WGS) entry which is preliminary data.</text>
</comment>
<name>A0ABQ2ZMX5_9GAMM</name>
<sequence length="294" mass="32127">MAATLPSLAHACACGCGVFDVGTSAMLPNGAKNTVFLQYSYLDQPENWIGSSSSPGADNNDKRIRSEFYVAGFQHMFDRAWGVMVEVPYTQRHFTTTDDASELIVSHDHAALGDIRIMGMYTGFSDDMSTGVTFGVKLATGDFTYKGFDRDTSIGTGTTDLLLGGYRQMHFGTGSWGGFAQVQLDQPLNTREGYRPGTELDAAVGVYPGGWALGNGVHLTPIFQALVSVRSKDHGDNADPPDSGYQRLLLSPGLELRVRRFRLYADVERPVYQHVNGQQLVPHWQGKLTASLNF</sequence>
<gene>
    <name evidence="1" type="ORF">GCM10008098_08860</name>
</gene>
<evidence type="ECO:0008006" key="3">
    <source>
        <dbReference type="Google" id="ProtNLM"/>
    </source>
</evidence>
<reference evidence="2" key="1">
    <citation type="journal article" date="2019" name="Int. J. Syst. Evol. Microbiol.">
        <title>The Global Catalogue of Microorganisms (GCM) 10K type strain sequencing project: providing services to taxonomists for standard genome sequencing and annotation.</title>
        <authorList>
            <consortium name="The Broad Institute Genomics Platform"/>
            <consortium name="The Broad Institute Genome Sequencing Center for Infectious Disease"/>
            <person name="Wu L."/>
            <person name="Ma J."/>
        </authorList>
    </citation>
    <scope>NUCLEOTIDE SEQUENCE [LARGE SCALE GENOMIC DNA]</scope>
    <source>
        <strain evidence="2">KCTC 22232</strain>
    </source>
</reference>
<evidence type="ECO:0000313" key="1">
    <source>
        <dbReference type="EMBL" id="GGY18946.1"/>
    </source>
</evidence>
<keyword evidence="2" id="KW-1185">Reference proteome</keyword>
<dbReference type="EMBL" id="BMXT01000001">
    <property type="protein sequence ID" value="GGY18946.1"/>
    <property type="molecule type" value="Genomic_DNA"/>
</dbReference>
<proteinExistence type="predicted"/>
<organism evidence="1 2">
    <name type="scientific">Rhodanobacter panaciterrae</name>
    <dbReference type="NCBI Taxonomy" id="490572"/>
    <lineage>
        <taxon>Bacteria</taxon>
        <taxon>Pseudomonadati</taxon>
        <taxon>Pseudomonadota</taxon>
        <taxon>Gammaproteobacteria</taxon>
        <taxon>Lysobacterales</taxon>
        <taxon>Rhodanobacteraceae</taxon>
        <taxon>Rhodanobacter</taxon>
    </lineage>
</organism>
<accession>A0ABQ2ZMX5</accession>
<dbReference type="Proteomes" id="UP000621898">
    <property type="component" value="Unassembled WGS sequence"/>
</dbReference>
<evidence type="ECO:0000313" key="2">
    <source>
        <dbReference type="Proteomes" id="UP000621898"/>
    </source>
</evidence>
<protein>
    <recommendedName>
        <fullName evidence="3">Porin</fullName>
    </recommendedName>
</protein>